<feature type="domain" description="PKD" evidence="2">
    <location>
        <begin position="326"/>
        <end position="372"/>
    </location>
</feature>
<dbReference type="EMBL" id="JBHSIS010000002">
    <property type="protein sequence ID" value="MFC4852969.1"/>
    <property type="molecule type" value="Genomic_DNA"/>
</dbReference>
<accession>A0ABV9RZZ2</accession>
<protein>
    <submittedName>
        <fullName evidence="3">PKD domain-containing protein</fullName>
    </submittedName>
</protein>
<sequence>MPKTRRRRFAVLAAVVAAVTATVALPGVAAAVSPANDDVTAATAVTALPYATQADTSEATRADDDPYWCQTYDIGGTVWFRYTATEDGLLRATATGADHGTILSANTGVPGDLAGVTDACDVATVTGSEITFRARAGTTYHLMVAGYGVPGGDLAFTLDRAAPAPNDAFADAEEITALPATVVGDLSIAGTEYDEPEPAFPCRGPASRSVWYRHTPAAATPLSARADHYDSSVEVYTGGALPDLRLVGCADGGFSDRVLLAATAGETYWFRVTASVAAEVALTVEVPPALNPRLGVWPEDPTIHELTQFSVGSGEWDTPVVGGELDFGDGTVEPLDGESASHHYTADGTYQATATVRTADGRTGTRTTTVEVVTHDVSVAKFAVPAKGRAGETKTITVHVANAPRYREQGVTATLLKSEGSTWQEVGSLTLDVPKDRTVKFPFAYTFTSADAVTGKVAFRTVVRLRDGVRDARPMDNELISAAATVTPSAADLRFA</sequence>
<dbReference type="Gene3D" id="2.60.40.10">
    <property type="entry name" value="Immunoglobulins"/>
    <property type="match status" value="1"/>
</dbReference>
<dbReference type="RefSeq" id="WP_378054918.1">
    <property type="nucleotide sequence ID" value="NZ_JBHSIS010000002.1"/>
</dbReference>
<keyword evidence="4" id="KW-1185">Reference proteome</keyword>
<comment type="caution">
    <text evidence="3">The sequence shown here is derived from an EMBL/GenBank/DDBJ whole genome shotgun (WGS) entry which is preliminary data.</text>
</comment>
<evidence type="ECO:0000259" key="2">
    <source>
        <dbReference type="PROSITE" id="PS50093"/>
    </source>
</evidence>
<dbReference type="InterPro" id="IPR013783">
    <property type="entry name" value="Ig-like_fold"/>
</dbReference>
<evidence type="ECO:0000313" key="3">
    <source>
        <dbReference type="EMBL" id="MFC4852969.1"/>
    </source>
</evidence>
<keyword evidence="1" id="KW-0732">Signal</keyword>
<dbReference type="InterPro" id="IPR006311">
    <property type="entry name" value="TAT_signal"/>
</dbReference>
<dbReference type="InterPro" id="IPR000601">
    <property type="entry name" value="PKD_dom"/>
</dbReference>
<reference evidence="4" key="1">
    <citation type="journal article" date="2019" name="Int. J. Syst. Evol. Microbiol.">
        <title>The Global Catalogue of Microorganisms (GCM) 10K type strain sequencing project: providing services to taxonomists for standard genome sequencing and annotation.</title>
        <authorList>
            <consortium name="The Broad Institute Genomics Platform"/>
            <consortium name="The Broad Institute Genome Sequencing Center for Infectious Disease"/>
            <person name="Wu L."/>
            <person name="Ma J."/>
        </authorList>
    </citation>
    <scope>NUCLEOTIDE SEQUENCE [LARGE SCALE GENOMIC DNA]</scope>
    <source>
        <strain evidence="4">ZS-22-S1</strain>
    </source>
</reference>
<dbReference type="Proteomes" id="UP001595859">
    <property type="component" value="Unassembled WGS sequence"/>
</dbReference>
<dbReference type="SUPFAM" id="SSF49299">
    <property type="entry name" value="PKD domain"/>
    <property type="match status" value="1"/>
</dbReference>
<feature type="signal peptide" evidence="1">
    <location>
        <begin position="1"/>
        <end position="29"/>
    </location>
</feature>
<name>A0ABV9RZZ2_9PSEU</name>
<gene>
    <name evidence="3" type="ORF">ACFPCV_05590</name>
</gene>
<dbReference type="PROSITE" id="PS51318">
    <property type="entry name" value="TAT"/>
    <property type="match status" value="1"/>
</dbReference>
<dbReference type="Pfam" id="PF18911">
    <property type="entry name" value="PKD_4"/>
    <property type="match status" value="1"/>
</dbReference>
<feature type="chain" id="PRO_5046674403" evidence="1">
    <location>
        <begin position="30"/>
        <end position="496"/>
    </location>
</feature>
<proteinExistence type="predicted"/>
<organism evidence="3 4">
    <name type="scientific">Actinophytocola glycyrrhizae</name>
    <dbReference type="NCBI Taxonomy" id="2044873"/>
    <lineage>
        <taxon>Bacteria</taxon>
        <taxon>Bacillati</taxon>
        <taxon>Actinomycetota</taxon>
        <taxon>Actinomycetes</taxon>
        <taxon>Pseudonocardiales</taxon>
        <taxon>Pseudonocardiaceae</taxon>
    </lineage>
</organism>
<evidence type="ECO:0000313" key="4">
    <source>
        <dbReference type="Proteomes" id="UP001595859"/>
    </source>
</evidence>
<dbReference type="PROSITE" id="PS50093">
    <property type="entry name" value="PKD"/>
    <property type="match status" value="1"/>
</dbReference>
<evidence type="ECO:0000256" key="1">
    <source>
        <dbReference type="SAM" id="SignalP"/>
    </source>
</evidence>
<dbReference type="InterPro" id="IPR035986">
    <property type="entry name" value="PKD_dom_sf"/>
</dbReference>